<dbReference type="InterPro" id="IPR000639">
    <property type="entry name" value="Epox_hydrolase-like"/>
</dbReference>
<dbReference type="InterPro" id="IPR029058">
    <property type="entry name" value="AB_hydrolase_fold"/>
</dbReference>
<sequence>MSQSTLWNMMLGTEVVYRDAKGTRTRCIEAGSGPAIFLLHGTGGHAEAWAKNFNELANHFHVIAFDFVGHGLSDKRADIDYLIPDYVQQVRDLMDVMGIKKAAFVGLSLGAWVASWLAIESPERVSCVVNATGAVFRWPEGQPANEAKDRDSWKKANDELATLNRDTVRNRLHTLFHNTDRCPEELVDLRLALYSQPGAPELIPALHQMIPYDSPGRVKFGLTPELLAAISVPVLYLWGEHNPGGSVKGAQRASEITPHGELKVIDDAGHWPQWEQPEAFNAIVTEYVEAHQ</sequence>
<protein>
    <submittedName>
        <fullName evidence="2">Unannotated protein</fullName>
    </submittedName>
</protein>
<dbReference type="PANTHER" id="PTHR43798:SF33">
    <property type="entry name" value="HYDROLASE, PUTATIVE (AFU_ORTHOLOGUE AFUA_2G14860)-RELATED"/>
    <property type="match status" value="1"/>
</dbReference>
<evidence type="ECO:0000259" key="1">
    <source>
        <dbReference type="Pfam" id="PF00561"/>
    </source>
</evidence>
<feature type="domain" description="AB hydrolase-1" evidence="1">
    <location>
        <begin position="34"/>
        <end position="277"/>
    </location>
</feature>
<dbReference type="EMBL" id="CAEZVB010000030">
    <property type="protein sequence ID" value="CAB4620972.1"/>
    <property type="molecule type" value="Genomic_DNA"/>
</dbReference>
<dbReference type="InterPro" id="IPR050266">
    <property type="entry name" value="AB_hydrolase_sf"/>
</dbReference>
<evidence type="ECO:0000313" key="2">
    <source>
        <dbReference type="EMBL" id="CAB4620972.1"/>
    </source>
</evidence>
<accession>A0A6J6I3G1</accession>
<dbReference type="PANTHER" id="PTHR43798">
    <property type="entry name" value="MONOACYLGLYCEROL LIPASE"/>
    <property type="match status" value="1"/>
</dbReference>
<proteinExistence type="predicted"/>
<name>A0A6J6I3G1_9ZZZZ</name>
<dbReference type="Pfam" id="PF00561">
    <property type="entry name" value="Abhydrolase_1"/>
    <property type="match status" value="1"/>
</dbReference>
<reference evidence="2" key="1">
    <citation type="submission" date="2020-05" db="EMBL/GenBank/DDBJ databases">
        <authorList>
            <person name="Chiriac C."/>
            <person name="Salcher M."/>
            <person name="Ghai R."/>
            <person name="Kavagutti S V."/>
        </authorList>
    </citation>
    <scope>NUCLEOTIDE SEQUENCE</scope>
</reference>
<dbReference type="PRINTS" id="PR00412">
    <property type="entry name" value="EPOXHYDRLASE"/>
</dbReference>
<dbReference type="AlphaFoldDB" id="A0A6J6I3G1"/>
<gene>
    <name evidence="2" type="ORF">UFOPK1908_00784</name>
</gene>
<dbReference type="InterPro" id="IPR000073">
    <property type="entry name" value="AB_hydrolase_1"/>
</dbReference>
<organism evidence="2">
    <name type="scientific">freshwater metagenome</name>
    <dbReference type="NCBI Taxonomy" id="449393"/>
    <lineage>
        <taxon>unclassified sequences</taxon>
        <taxon>metagenomes</taxon>
        <taxon>ecological metagenomes</taxon>
    </lineage>
</organism>
<dbReference type="Gene3D" id="3.40.50.1820">
    <property type="entry name" value="alpha/beta hydrolase"/>
    <property type="match status" value="1"/>
</dbReference>
<dbReference type="GO" id="GO:0003824">
    <property type="term" value="F:catalytic activity"/>
    <property type="evidence" value="ECO:0007669"/>
    <property type="project" value="InterPro"/>
</dbReference>
<dbReference type="GO" id="GO:0016020">
    <property type="term" value="C:membrane"/>
    <property type="evidence" value="ECO:0007669"/>
    <property type="project" value="TreeGrafter"/>
</dbReference>
<dbReference type="SUPFAM" id="SSF53474">
    <property type="entry name" value="alpha/beta-Hydrolases"/>
    <property type="match status" value="1"/>
</dbReference>